<dbReference type="InterPro" id="IPR000184">
    <property type="entry name" value="Bac_surfAg_D15"/>
</dbReference>
<sequence>MSKSIADARRLLRSCAAALTFAALAGAPATASALEIFGLRLFERQDKTEQEEVIGTPQPYAVEFEVAGKDSAIEEALKNASNLWNDREKPASGAAGLLVKARGDYRRILDALYAEGRYGGTISITIDGQEADDLLPDVEFASPAAVRVRVDPGPLFRFAEARIVNQAPPATDDKDKVPSPSDDGFRVGEPARSGAILRAGRLAVEAWRQQGHPKARIIEQRIIAAHDTDSIDATLAVEPGARAVFGPVSITGTQRMDAAFVARQTGLIPGAEYDPDDLKRASERLARLEVFRAARIEEAEEIAPDGSLPIDVIVQERLPRRFGVGGSYSTLDGLGLEAFWLHRNLFGQAERLRVEGRVSGIGETIDPSKYTYHVGTTFTKPGIYTPETDFIVSVHGDREVLDAYTRTGVSGRIGFAHRFSEQLSARLFATGGYARFDDVFGQRDFVTTGLLGGLTYDTRDSAADATRGFFTDFTLEPFYEFEYGNAALRMEAEARGYYSLDTESRFVIAGRIKLGALLDPPVAETPPDKLFFAGGGGSVRGYGYRNIGVETGDGVAGGRSLIEGSLELRTRVTDSIGLVGFVDAGYVGAEAFPDFAEDLRIGVGAGLRYQTGFGPIRLDLAVPLDPRPDDPSVALYVGIGQAF</sequence>
<dbReference type="Gene3D" id="2.40.160.50">
    <property type="entry name" value="membrane protein fhac: a member of the omp85/tpsb transporter family"/>
    <property type="match status" value="1"/>
</dbReference>
<keyword evidence="2" id="KW-0812">Transmembrane</keyword>
<keyword evidence="5" id="KW-0732">Signal</keyword>
<name>A0ABV6D3R6_9HYPH</name>
<dbReference type="Proteomes" id="UP001589755">
    <property type="component" value="Unassembled WGS sequence"/>
</dbReference>
<evidence type="ECO:0000259" key="6">
    <source>
        <dbReference type="Pfam" id="PF01103"/>
    </source>
</evidence>
<dbReference type="PROSITE" id="PS51318">
    <property type="entry name" value="TAT"/>
    <property type="match status" value="1"/>
</dbReference>
<organism evidence="7 8">
    <name type="scientific">Chelativorans intermedius</name>
    <dbReference type="NCBI Taxonomy" id="515947"/>
    <lineage>
        <taxon>Bacteria</taxon>
        <taxon>Pseudomonadati</taxon>
        <taxon>Pseudomonadota</taxon>
        <taxon>Alphaproteobacteria</taxon>
        <taxon>Hyphomicrobiales</taxon>
        <taxon>Phyllobacteriaceae</taxon>
        <taxon>Chelativorans</taxon>
    </lineage>
</organism>
<dbReference type="PANTHER" id="PTHR12815:SF42">
    <property type="entry name" value="BACTERIAL SURFACE ANTIGEN (D15) DOMAIN-CONTAINING PROTEIN"/>
    <property type="match status" value="1"/>
</dbReference>
<keyword evidence="8" id="KW-1185">Reference proteome</keyword>
<feature type="domain" description="Bacterial surface antigen (D15)" evidence="6">
    <location>
        <begin position="344"/>
        <end position="643"/>
    </location>
</feature>
<dbReference type="InterPro" id="IPR039910">
    <property type="entry name" value="D15-like"/>
</dbReference>
<dbReference type="EMBL" id="JBHLXD010000003">
    <property type="protein sequence ID" value="MFC0207296.1"/>
    <property type="molecule type" value="Genomic_DNA"/>
</dbReference>
<evidence type="ECO:0000313" key="7">
    <source>
        <dbReference type="EMBL" id="MFC0207296.1"/>
    </source>
</evidence>
<accession>A0ABV6D3R6</accession>
<proteinExistence type="predicted"/>
<evidence type="ECO:0000256" key="5">
    <source>
        <dbReference type="SAM" id="SignalP"/>
    </source>
</evidence>
<protein>
    <submittedName>
        <fullName evidence="7">Autotransporter assembly complex family protein</fullName>
    </submittedName>
</protein>
<dbReference type="PANTHER" id="PTHR12815">
    <property type="entry name" value="SORTING AND ASSEMBLY MACHINERY SAMM50 PROTEIN FAMILY MEMBER"/>
    <property type="match status" value="1"/>
</dbReference>
<dbReference type="Gene3D" id="3.10.20.310">
    <property type="entry name" value="membrane protein fhac"/>
    <property type="match status" value="1"/>
</dbReference>
<keyword evidence="3" id="KW-0472">Membrane</keyword>
<comment type="subcellular location">
    <subcellularLocation>
        <location evidence="1">Membrane</location>
    </subcellularLocation>
</comment>
<evidence type="ECO:0000313" key="8">
    <source>
        <dbReference type="Proteomes" id="UP001589755"/>
    </source>
</evidence>
<comment type="caution">
    <text evidence="7">The sequence shown here is derived from an EMBL/GenBank/DDBJ whole genome shotgun (WGS) entry which is preliminary data.</text>
</comment>
<evidence type="ECO:0000256" key="4">
    <source>
        <dbReference type="SAM" id="MobiDB-lite"/>
    </source>
</evidence>
<dbReference type="Pfam" id="PF01103">
    <property type="entry name" value="Omp85"/>
    <property type="match status" value="1"/>
</dbReference>
<evidence type="ECO:0000256" key="1">
    <source>
        <dbReference type="ARBA" id="ARBA00004370"/>
    </source>
</evidence>
<feature type="chain" id="PRO_5046987891" evidence="5">
    <location>
        <begin position="34"/>
        <end position="643"/>
    </location>
</feature>
<dbReference type="InterPro" id="IPR006311">
    <property type="entry name" value="TAT_signal"/>
</dbReference>
<evidence type="ECO:0000256" key="2">
    <source>
        <dbReference type="ARBA" id="ARBA00022452"/>
    </source>
</evidence>
<dbReference type="RefSeq" id="WP_315903312.1">
    <property type="nucleotide sequence ID" value="NZ_JAODNW010000001.1"/>
</dbReference>
<evidence type="ECO:0000256" key="3">
    <source>
        <dbReference type="ARBA" id="ARBA00023136"/>
    </source>
</evidence>
<feature type="region of interest" description="Disordered" evidence="4">
    <location>
        <begin position="167"/>
        <end position="189"/>
    </location>
</feature>
<keyword evidence="2" id="KW-1134">Transmembrane beta strand</keyword>
<reference evidence="7 8" key="1">
    <citation type="submission" date="2024-09" db="EMBL/GenBank/DDBJ databases">
        <authorList>
            <person name="Sun Q."/>
            <person name="Mori K."/>
        </authorList>
    </citation>
    <scope>NUCLEOTIDE SEQUENCE [LARGE SCALE GENOMIC DNA]</scope>
    <source>
        <strain evidence="7 8">CCM 8543</strain>
    </source>
</reference>
<gene>
    <name evidence="7" type="ORF">ACFFJ2_02665</name>
</gene>
<feature type="signal peptide" evidence="5">
    <location>
        <begin position="1"/>
        <end position="33"/>
    </location>
</feature>